<dbReference type="PANTHER" id="PTHR23501">
    <property type="entry name" value="MAJOR FACILITATOR SUPERFAMILY"/>
    <property type="match status" value="1"/>
</dbReference>
<accession>A0A3P4AZD0</accession>
<evidence type="ECO:0000256" key="1">
    <source>
        <dbReference type="ARBA" id="ARBA00004651"/>
    </source>
</evidence>
<gene>
    <name evidence="10" type="primary">bmr3_2</name>
    <name evidence="10" type="ORF">PIGHUM_01182</name>
</gene>
<feature type="transmembrane region" description="Helical" evidence="8">
    <location>
        <begin position="224"/>
        <end position="244"/>
    </location>
</feature>
<feature type="transmembrane region" description="Helical" evidence="8">
    <location>
        <begin position="79"/>
        <end position="98"/>
    </location>
</feature>
<feature type="transmembrane region" description="Helical" evidence="8">
    <location>
        <begin position="298"/>
        <end position="318"/>
    </location>
</feature>
<evidence type="ECO:0000313" key="10">
    <source>
        <dbReference type="EMBL" id="VCU69122.1"/>
    </source>
</evidence>
<keyword evidence="2" id="KW-0813">Transport</keyword>
<protein>
    <recommendedName>
        <fullName evidence="7">MFS-type drug efflux transporter P55</fullName>
    </recommendedName>
</protein>
<dbReference type="PROSITE" id="PS50850">
    <property type="entry name" value="MFS"/>
    <property type="match status" value="1"/>
</dbReference>
<evidence type="ECO:0000313" key="11">
    <source>
        <dbReference type="Proteomes" id="UP000277294"/>
    </source>
</evidence>
<feature type="transmembrane region" description="Helical" evidence="8">
    <location>
        <begin position="140"/>
        <end position="161"/>
    </location>
</feature>
<dbReference type="GO" id="GO:0005886">
    <property type="term" value="C:plasma membrane"/>
    <property type="evidence" value="ECO:0007669"/>
    <property type="project" value="UniProtKB-SubCell"/>
</dbReference>
<dbReference type="InterPro" id="IPR011701">
    <property type="entry name" value="MFS"/>
</dbReference>
<organism evidence="10 11">
    <name type="scientific">Pigmentiphaga humi</name>
    <dbReference type="NCBI Taxonomy" id="2478468"/>
    <lineage>
        <taxon>Bacteria</taxon>
        <taxon>Pseudomonadati</taxon>
        <taxon>Pseudomonadota</taxon>
        <taxon>Betaproteobacteria</taxon>
        <taxon>Burkholderiales</taxon>
        <taxon>Alcaligenaceae</taxon>
        <taxon>Pigmentiphaga</taxon>
    </lineage>
</organism>
<feature type="transmembrane region" description="Helical" evidence="8">
    <location>
        <begin position="400"/>
        <end position="419"/>
    </location>
</feature>
<dbReference type="InterPro" id="IPR036259">
    <property type="entry name" value="MFS_trans_sf"/>
</dbReference>
<dbReference type="CDD" id="cd17502">
    <property type="entry name" value="MFS_Azr1_MDR_like"/>
    <property type="match status" value="1"/>
</dbReference>
<feature type="transmembrane region" description="Helical" evidence="8">
    <location>
        <begin position="167"/>
        <end position="186"/>
    </location>
</feature>
<feature type="transmembrane region" description="Helical" evidence="8">
    <location>
        <begin position="458"/>
        <end position="482"/>
    </location>
</feature>
<comment type="subcellular location">
    <subcellularLocation>
        <location evidence="1">Cell membrane</location>
        <topology evidence="1">Multi-pass membrane protein</topology>
    </subcellularLocation>
</comment>
<dbReference type="PROSITE" id="PS00217">
    <property type="entry name" value="SUGAR_TRANSPORT_2"/>
    <property type="match status" value="1"/>
</dbReference>
<reference evidence="10 11" key="1">
    <citation type="submission" date="2018-10" db="EMBL/GenBank/DDBJ databases">
        <authorList>
            <person name="Criscuolo A."/>
        </authorList>
    </citation>
    <scope>NUCLEOTIDE SEQUENCE [LARGE SCALE GENOMIC DNA]</scope>
    <source>
        <strain evidence="10">DnA1</strain>
    </source>
</reference>
<dbReference type="InterPro" id="IPR005829">
    <property type="entry name" value="Sugar_transporter_CS"/>
</dbReference>
<dbReference type="Proteomes" id="UP000277294">
    <property type="component" value="Unassembled WGS sequence"/>
</dbReference>
<dbReference type="SUPFAM" id="SSF103473">
    <property type="entry name" value="MFS general substrate transporter"/>
    <property type="match status" value="1"/>
</dbReference>
<dbReference type="PANTHER" id="PTHR23501:SF191">
    <property type="entry name" value="VACUOLAR BASIC AMINO ACID TRANSPORTER 4"/>
    <property type="match status" value="1"/>
</dbReference>
<feature type="transmembrane region" description="Helical" evidence="8">
    <location>
        <begin position="330"/>
        <end position="349"/>
    </location>
</feature>
<feature type="transmembrane region" description="Helical" evidence="8">
    <location>
        <begin position="265"/>
        <end position="286"/>
    </location>
</feature>
<evidence type="ECO:0000256" key="2">
    <source>
        <dbReference type="ARBA" id="ARBA00022448"/>
    </source>
</evidence>
<dbReference type="EMBL" id="UWPJ01000010">
    <property type="protein sequence ID" value="VCU69122.1"/>
    <property type="molecule type" value="Genomic_DNA"/>
</dbReference>
<dbReference type="Gene3D" id="1.20.1250.20">
    <property type="entry name" value="MFS general substrate transporter like domains"/>
    <property type="match status" value="1"/>
</dbReference>
<name>A0A3P4AZD0_9BURK</name>
<feature type="transmembrane region" description="Helical" evidence="8">
    <location>
        <begin position="355"/>
        <end position="379"/>
    </location>
</feature>
<keyword evidence="6 8" id="KW-0472">Membrane</keyword>
<feature type="transmembrane region" description="Helical" evidence="8">
    <location>
        <begin position="198"/>
        <end position="218"/>
    </location>
</feature>
<evidence type="ECO:0000256" key="8">
    <source>
        <dbReference type="SAM" id="Phobius"/>
    </source>
</evidence>
<sequence length="489" mass="51814">MPLSAPRLTRRPLVIASVMASMFMIAIEATIVATAMPQIAADLGGLRLYSWVFASFLLTQTAMTVVFGKLSDIYGRRPMMLTGIAAFLVGSIGAGFAWSMPSMIVFRLIQGIGAGAIQPVGMTIVGDLYPVHERGKVQGWLASVWAVSAVMGPMLGALIIHQFSWAWIFWMNVPLGLAAAAGFVYFLDETAERQRVSVDVTGAVLFSAAVAALMFALTDAGDGLVSRAWTALGIFAVCLVLFVWRELRTEHPIVSFALWSRRAIAAANVSMLLGSMVIMGLTTFLPMYVQGVQHRTPVVAGLALTMIMLGWPVGSTVVTKLFPRYGLRRMMILGSLVVPLGSCVFLFLTPQGTPVLAGVGSLVVGLGMGFMGVCSLVLIQEIVHGSERGSATASNIFARNLGSTLGATAFGAVFNFGLARRAGGEAITSDQLKEALESGAGASPLVEQAMQHALHMTFWAVAIIGVLVALTMAWIPATATAIGRKQVRG</sequence>
<evidence type="ECO:0000259" key="9">
    <source>
        <dbReference type="PROSITE" id="PS50850"/>
    </source>
</evidence>
<dbReference type="AlphaFoldDB" id="A0A3P4AZD0"/>
<dbReference type="FunFam" id="1.20.1720.10:FF:000004">
    <property type="entry name" value="EmrB/QacA family drug resistance transporter"/>
    <property type="match status" value="1"/>
</dbReference>
<dbReference type="Pfam" id="PF07690">
    <property type="entry name" value="MFS_1"/>
    <property type="match status" value="1"/>
</dbReference>
<evidence type="ECO:0000256" key="4">
    <source>
        <dbReference type="ARBA" id="ARBA00022692"/>
    </source>
</evidence>
<evidence type="ECO:0000256" key="5">
    <source>
        <dbReference type="ARBA" id="ARBA00022989"/>
    </source>
</evidence>
<feature type="domain" description="Major facilitator superfamily (MFS) profile" evidence="9">
    <location>
        <begin position="14"/>
        <end position="480"/>
    </location>
</feature>
<evidence type="ECO:0000256" key="3">
    <source>
        <dbReference type="ARBA" id="ARBA00022475"/>
    </source>
</evidence>
<dbReference type="Gene3D" id="1.20.1720.10">
    <property type="entry name" value="Multidrug resistance protein D"/>
    <property type="match status" value="1"/>
</dbReference>
<dbReference type="GO" id="GO:0022857">
    <property type="term" value="F:transmembrane transporter activity"/>
    <property type="evidence" value="ECO:0007669"/>
    <property type="project" value="InterPro"/>
</dbReference>
<keyword evidence="4 8" id="KW-0812">Transmembrane</keyword>
<dbReference type="InterPro" id="IPR020846">
    <property type="entry name" value="MFS_dom"/>
</dbReference>
<dbReference type="PRINTS" id="PR01036">
    <property type="entry name" value="TCRTETB"/>
</dbReference>
<evidence type="ECO:0000256" key="7">
    <source>
        <dbReference type="ARBA" id="ARBA00044273"/>
    </source>
</evidence>
<feature type="transmembrane region" description="Helical" evidence="8">
    <location>
        <begin position="12"/>
        <end position="36"/>
    </location>
</feature>
<proteinExistence type="predicted"/>
<feature type="transmembrane region" description="Helical" evidence="8">
    <location>
        <begin position="104"/>
        <end position="128"/>
    </location>
</feature>
<evidence type="ECO:0000256" key="6">
    <source>
        <dbReference type="ARBA" id="ARBA00023136"/>
    </source>
</evidence>
<keyword evidence="3" id="KW-1003">Cell membrane</keyword>
<keyword evidence="5 8" id="KW-1133">Transmembrane helix</keyword>
<feature type="transmembrane region" description="Helical" evidence="8">
    <location>
        <begin position="48"/>
        <end position="67"/>
    </location>
</feature>
<keyword evidence="11" id="KW-1185">Reference proteome</keyword>